<feature type="compositionally biased region" description="Low complexity" evidence="4">
    <location>
        <begin position="514"/>
        <end position="529"/>
    </location>
</feature>
<dbReference type="Proteomes" id="UP001140094">
    <property type="component" value="Unassembled WGS sequence"/>
</dbReference>
<dbReference type="PANTHER" id="PTHR48032:SF6">
    <property type="entry name" value="RNA-BINDING (RRM_RBD_RNP MOTIFS) FAMILY PROTEIN"/>
    <property type="match status" value="1"/>
</dbReference>
<dbReference type="SUPFAM" id="SSF54928">
    <property type="entry name" value="RNA-binding domain, RBD"/>
    <property type="match status" value="2"/>
</dbReference>
<feature type="region of interest" description="Disordered" evidence="4">
    <location>
        <begin position="409"/>
        <end position="529"/>
    </location>
</feature>
<dbReference type="Gene3D" id="3.30.70.330">
    <property type="match status" value="2"/>
</dbReference>
<dbReference type="AlphaFoldDB" id="A0A9W8LR00"/>
<dbReference type="CDD" id="cd12325">
    <property type="entry name" value="RRM1_hnRNPA_hnRNPD_like"/>
    <property type="match status" value="1"/>
</dbReference>
<keyword evidence="2 3" id="KW-0694">RNA-binding</keyword>
<comment type="caution">
    <text evidence="6">The sequence shown here is derived from an EMBL/GenBank/DDBJ whole genome shotgun (WGS) entry which is preliminary data.</text>
</comment>
<dbReference type="EC" id="5.1.1.18" evidence="6"/>
<feature type="compositionally biased region" description="Basic and acidic residues" evidence="4">
    <location>
        <begin position="150"/>
        <end position="163"/>
    </location>
</feature>
<evidence type="ECO:0000256" key="4">
    <source>
        <dbReference type="SAM" id="MobiDB-lite"/>
    </source>
</evidence>
<dbReference type="OrthoDB" id="1875751at2759"/>
<feature type="region of interest" description="Disordered" evidence="4">
    <location>
        <begin position="150"/>
        <end position="197"/>
    </location>
</feature>
<dbReference type="InterPro" id="IPR000504">
    <property type="entry name" value="RRM_dom"/>
</dbReference>
<keyword evidence="1" id="KW-0677">Repeat</keyword>
<keyword evidence="7" id="KW-1185">Reference proteome</keyword>
<dbReference type="InterPro" id="IPR035979">
    <property type="entry name" value="RBD_domain_sf"/>
</dbReference>
<dbReference type="GO" id="GO:0006417">
    <property type="term" value="P:regulation of translation"/>
    <property type="evidence" value="ECO:0007669"/>
    <property type="project" value="TreeGrafter"/>
</dbReference>
<dbReference type="GO" id="GO:1990904">
    <property type="term" value="C:ribonucleoprotein complex"/>
    <property type="evidence" value="ECO:0007669"/>
    <property type="project" value="UniProtKB-KW"/>
</dbReference>
<evidence type="ECO:0000256" key="2">
    <source>
        <dbReference type="ARBA" id="ARBA00022884"/>
    </source>
</evidence>
<evidence type="ECO:0000313" key="7">
    <source>
        <dbReference type="Proteomes" id="UP001140094"/>
    </source>
</evidence>
<keyword evidence="6" id="KW-0687">Ribonucleoprotein</keyword>
<proteinExistence type="predicted"/>
<gene>
    <name evidence="6" type="primary">HNRNPA1</name>
    <name evidence="6" type="ORF">H4R20_003906</name>
</gene>
<feature type="domain" description="RRM" evidence="5">
    <location>
        <begin position="207"/>
        <end position="288"/>
    </location>
</feature>
<keyword evidence="6" id="KW-0413">Isomerase</keyword>
<feature type="compositionally biased region" description="Basic and acidic residues" evidence="4">
    <location>
        <begin position="449"/>
        <end position="465"/>
    </location>
</feature>
<dbReference type="PROSITE" id="PS50102">
    <property type="entry name" value="RRM"/>
    <property type="match status" value="2"/>
</dbReference>
<dbReference type="GO" id="GO:0003729">
    <property type="term" value="F:mRNA binding"/>
    <property type="evidence" value="ECO:0007669"/>
    <property type="project" value="TreeGrafter"/>
</dbReference>
<organism evidence="6 7">
    <name type="scientific">Coemansia guatemalensis</name>
    <dbReference type="NCBI Taxonomy" id="2761395"/>
    <lineage>
        <taxon>Eukaryota</taxon>
        <taxon>Fungi</taxon>
        <taxon>Fungi incertae sedis</taxon>
        <taxon>Zoopagomycota</taxon>
        <taxon>Kickxellomycotina</taxon>
        <taxon>Kickxellomycetes</taxon>
        <taxon>Kickxellales</taxon>
        <taxon>Kickxellaceae</taxon>
        <taxon>Coemansia</taxon>
    </lineage>
</organism>
<feature type="compositionally biased region" description="Polar residues" evidence="4">
    <location>
        <begin position="415"/>
        <end position="432"/>
    </location>
</feature>
<dbReference type="GO" id="GO:0030378">
    <property type="term" value="F:serine racemase activity"/>
    <property type="evidence" value="ECO:0007669"/>
    <property type="project" value="UniProtKB-EC"/>
</dbReference>
<reference evidence="6" key="1">
    <citation type="submission" date="2022-07" db="EMBL/GenBank/DDBJ databases">
        <title>Phylogenomic reconstructions and comparative analyses of Kickxellomycotina fungi.</title>
        <authorList>
            <person name="Reynolds N.K."/>
            <person name="Stajich J.E."/>
            <person name="Barry K."/>
            <person name="Grigoriev I.V."/>
            <person name="Crous P."/>
            <person name="Smith M.E."/>
        </authorList>
    </citation>
    <scope>NUCLEOTIDE SEQUENCE</scope>
    <source>
        <strain evidence="6">NRRL 1565</strain>
    </source>
</reference>
<feature type="compositionally biased region" description="Basic and acidic residues" evidence="4">
    <location>
        <begin position="473"/>
        <end position="512"/>
    </location>
</feature>
<dbReference type="SMART" id="SM00360">
    <property type="entry name" value="RRM"/>
    <property type="match status" value="2"/>
</dbReference>
<feature type="compositionally biased region" description="Polar residues" evidence="4">
    <location>
        <begin position="166"/>
        <end position="176"/>
    </location>
</feature>
<protein>
    <submittedName>
        <fullName evidence="6">Heteroproteinous nuclear ribonucleoprotein A1</fullName>
        <ecNumber evidence="6">5.1.1.18</ecNumber>
    </submittedName>
</protein>
<accession>A0A9W8LR00</accession>
<evidence type="ECO:0000313" key="6">
    <source>
        <dbReference type="EMBL" id="KAJ2800855.1"/>
    </source>
</evidence>
<dbReference type="PANTHER" id="PTHR48032">
    <property type="entry name" value="RNA-BINDING PROTEIN MUSASHI HOMOLOG RBP6"/>
    <property type="match status" value="1"/>
</dbReference>
<dbReference type="EMBL" id="JANBUO010000912">
    <property type="protein sequence ID" value="KAJ2800855.1"/>
    <property type="molecule type" value="Genomic_DNA"/>
</dbReference>
<sequence length="529" mass="55873">MADTSKSVDDSLYNDDIAFNTGAYAQGPYDPPDSQWLYNDQALAVDQNNSDAVTTNANVSKSADVSSGAAAPAAMPAAQPSGKDDGKLFVGGLSWETDEKKLHEYFSRYGNIVELSILRDSTTGRPRGFGFVTFDSIDGVNAVLKEPSHVLDGKNIDPKHAIPRESQPSQPRSNSYDRPMGGAANAGAGSGGNNDSFVDPVKEMKGDKIFVGGLPPSATDADLNSSFIGFGNIVETKLMMDRETGRSRGYGFLQFEGEQAALLAVTAGNSSEGIQIHGKRVDVKPAVHKKRAPMMNMGVPGYGMMGMMGGMPNYNMMGMMGGMPGYGMMGMPGYGMMGANGQNQNMDYSNAMGYGDYYGNMAGYYGAGGTEQGDGTGTGDANDGAMPTADANGYYGQMNMPMGFYGADGQGDGTGASNQGAEQTGKSYYDQQGNSSSGGGGGNKSSSRYGDDRGSRDRGGRDSSHRSSSRRHGNNDGRSGRERSRGDHSSNRTRDEYRGSRGSRQGRDRDGPVRGSHGSSSRSHGYNPY</sequence>
<dbReference type="InterPro" id="IPR012677">
    <property type="entry name" value="Nucleotide-bd_a/b_plait_sf"/>
</dbReference>
<evidence type="ECO:0000256" key="1">
    <source>
        <dbReference type="ARBA" id="ARBA00022737"/>
    </source>
</evidence>
<evidence type="ECO:0000256" key="3">
    <source>
        <dbReference type="PROSITE-ProRule" id="PRU00176"/>
    </source>
</evidence>
<evidence type="ECO:0000259" key="5">
    <source>
        <dbReference type="PROSITE" id="PS50102"/>
    </source>
</evidence>
<name>A0A9W8LR00_9FUNG</name>
<dbReference type="Pfam" id="PF00076">
    <property type="entry name" value="RRM_1"/>
    <property type="match status" value="2"/>
</dbReference>
<feature type="domain" description="RRM" evidence="5">
    <location>
        <begin position="86"/>
        <end position="168"/>
    </location>
</feature>